<sequence>MRTYLSTQSDAICFEERAAGLSHAANDPGSLSNGSSDYPAPGGTGAQNNSGGADHANPHFPETQLLEF</sequence>
<name>A0AAD7WUC3_9TELE</name>
<keyword evidence="3" id="KW-1185">Reference proteome</keyword>
<dbReference type="EMBL" id="JAINUG010000031">
    <property type="protein sequence ID" value="KAJ8409320.1"/>
    <property type="molecule type" value="Genomic_DNA"/>
</dbReference>
<evidence type="ECO:0000313" key="3">
    <source>
        <dbReference type="Proteomes" id="UP001221898"/>
    </source>
</evidence>
<feature type="region of interest" description="Disordered" evidence="1">
    <location>
        <begin position="23"/>
        <end position="68"/>
    </location>
</feature>
<dbReference type="Proteomes" id="UP001221898">
    <property type="component" value="Unassembled WGS sequence"/>
</dbReference>
<organism evidence="2 3">
    <name type="scientific">Aldrovandia affinis</name>
    <dbReference type="NCBI Taxonomy" id="143900"/>
    <lineage>
        <taxon>Eukaryota</taxon>
        <taxon>Metazoa</taxon>
        <taxon>Chordata</taxon>
        <taxon>Craniata</taxon>
        <taxon>Vertebrata</taxon>
        <taxon>Euteleostomi</taxon>
        <taxon>Actinopterygii</taxon>
        <taxon>Neopterygii</taxon>
        <taxon>Teleostei</taxon>
        <taxon>Notacanthiformes</taxon>
        <taxon>Halosauridae</taxon>
        <taxon>Aldrovandia</taxon>
    </lineage>
</organism>
<evidence type="ECO:0000313" key="2">
    <source>
        <dbReference type="EMBL" id="KAJ8409320.1"/>
    </source>
</evidence>
<evidence type="ECO:0000256" key="1">
    <source>
        <dbReference type="SAM" id="MobiDB-lite"/>
    </source>
</evidence>
<dbReference type="AlphaFoldDB" id="A0AAD7WUC3"/>
<reference evidence="2" key="1">
    <citation type="journal article" date="2023" name="Science">
        <title>Genome structures resolve the early diversification of teleost fishes.</title>
        <authorList>
            <person name="Parey E."/>
            <person name="Louis A."/>
            <person name="Montfort J."/>
            <person name="Bouchez O."/>
            <person name="Roques C."/>
            <person name="Iampietro C."/>
            <person name="Lluch J."/>
            <person name="Castinel A."/>
            <person name="Donnadieu C."/>
            <person name="Desvignes T."/>
            <person name="Floi Bucao C."/>
            <person name="Jouanno E."/>
            <person name="Wen M."/>
            <person name="Mejri S."/>
            <person name="Dirks R."/>
            <person name="Jansen H."/>
            <person name="Henkel C."/>
            <person name="Chen W.J."/>
            <person name="Zahm M."/>
            <person name="Cabau C."/>
            <person name="Klopp C."/>
            <person name="Thompson A.W."/>
            <person name="Robinson-Rechavi M."/>
            <person name="Braasch I."/>
            <person name="Lecointre G."/>
            <person name="Bobe J."/>
            <person name="Postlethwait J.H."/>
            <person name="Berthelot C."/>
            <person name="Roest Crollius H."/>
            <person name="Guiguen Y."/>
        </authorList>
    </citation>
    <scope>NUCLEOTIDE SEQUENCE</scope>
    <source>
        <strain evidence="2">NC1722</strain>
    </source>
</reference>
<comment type="caution">
    <text evidence="2">The sequence shown here is derived from an EMBL/GenBank/DDBJ whole genome shotgun (WGS) entry which is preliminary data.</text>
</comment>
<protein>
    <submittedName>
        <fullName evidence="2">Uncharacterized protein</fullName>
    </submittedName>
</protein>
<proteinExistence type="predicted"/>
<gene>
    <name evidence="2" type="ORF">AAFF_G00235180</name>
</gene>
<accession>A0AAD7WUC3</accession>